<dbReference type="EMBL" id="DABATB010000002">
    <property type="protein sequence ID" value="HAH2390765.1"/>
    <property type="molecule type" value="Genomic_DNA"/>
</dbReference>
<evidence type="ECO:0000313" key="1">
    <source>
        <dbReference type="EMBL" id="HAH2390765.1"/>
    </source>
</evidence>
<protein>
    <submittedName>
        <fullName evidence="1">Uncharacterized protein</fullName>
    </submittedName>
</protein>
<sequence length="67" mass="7860">MCRSVCSLLCSRFTPSLRKSDYTSDYTDRCTKGYNVKQARTRKITNLLIIKNIMHNLKHYETAKNTK</sequence>
<organism evidence="1">
    <name type="scientific">Escherichia coli</name>
    <dbReference type="NCBI Taxonomy" id="562"/>
    <lineage>
        <taxon>Bacteria</taxon>
        <taxon>Pseudomonadati</taxon>
        <taxon>Pseudomonadota</taxon>
        <taxon>Gammaproteobacteria</taxon>
        <taxon>Enterobacterales</taxon>
        <taxon>Enterobacteriaceae</taxon>
        <taxon>Escherichia</taxon>
    </lineage>
</organism>
<accession>A0A776LP07</accession>
<gene>
    <name evidence="1" type="ORF">GIJ97_02390</name>
</gene>
<dbReference type="AlphaFoldDB" id="A0A776LP07"/>
<proteinExistence type="predicted"/>
<reference evidence="1" key="2">
    <citation type="submission" date="2019-11" db="EMBL/GenBank/DDBJ databases">
        <authorList>
            <consortium name="NCBI Pathogen Detection Project"/>
        </authorList>
    </citation>
    <scope>NUCLEOTIDE SEQUENCE</scope>
    <source>
        <strain evidence="1">EC00688</strain>
    </source>
</reference>
<name>A0A776LP07_ECOLX</name>
<reference evidence="1" key="1">
    <citation type="journal article" date="2018" name="Genome Biol.">
        <title>SKESA: strategic k-mer extension for scrupulous assemblies.</title>
        <authorList>
            <person name="Souvorov A."/>
            <person name="Agarwala R."/>
            <person name="Lipman D.J."/>
        </authorList>
    </citation>
    <scope>NUCLEOTIDE SEQUENCE</scope>
    <source>
        <strain evidence="1">EC00688</strain>
    </source>
</reference>
<comment type="caution">
    <text evidence="1">The sequence shown here is derived from an EMBL/GenBank/DDBJ whole genome shotgun (WGS) entry which is preliminary data.</text>
</comment>